<evidence type="ECO:0000313" key="2">
    <source>
        <dbReference type="EMBL" id="CAF4395263.1"/>
    </source>
</evidence>
<dbReference type="AlphaFoldDB" id="A0A820NXE1"/>
<protein>
    <submittedName>
        <fullName evidence="2">Uncharacterized protein</fullName>
    </submittedName>
</protein>
<dbReference type="Proteomes" id="UP000663862">
    <property type="component" value="Unassembled WGS sequence"/>
</dbReference>
<dbReference type="SUPFAM" id="SSF48726">
    <property type="entry name" value="Immunoglobulin"/>
    <property type="match status" value="1"/>
</dbReference>
<organism evidence="2 3">
    <name type="scientific">Rotaria socialis</name>
    <dbReference type="NCBI Taxonomy" id="392032"/>
    <lineage>
        <taxon>Eukaryota</taxon>
        <taxon>Metazoa</taxon>
        <taxon>Spiralia</taxon>
        <taxon>Gnathifera</taxon>
        <taxon>Rotifera</taxon>
        <taxon>Eurotatoria</taxon>
        <taxon>Bdelloidea</taxon>
        <taxon>Philodinida</taxon>
        <taxon>Philodinidae</taxon>
        <taxon>Rotaria</taxon>
    </lineage>
</organism>
<proteinExistence type="predicted"/>
<dbReference type="EMBL" id="CAJOBQ010000642">
    <property type="protein sequence ID" value="CAF4395263.1"/>
    <property type="molecule type" value="Genomic_DNA"/>
</dbReference>
<evidence type="ECO:0000256" key="1">
    <source>
        <dbReference type="SAM" id="MobiDB-lite"/>
    </source>
</evidence>
<reference evidence="2" key="1">
    <citation type="submission" date="2021-02" db="EMBL/GenBank/DDBJ databases">
        <authorList>
            <person name="Nowell W R."/>
        </authorList>
    </citation>
    <scope>NUCLEOTIDE SEQUENCE</scope>
</reference>
<dbReference type="Gene3D" id="2.60.40.10">
    <property type="entry name" value="Immunoglobulins"/>
    <property type="match status" value="1"/>
</dbReference>
<dbReference type="InterPro" id="IPR013783">
    <property type="entry name" value="Ig-like_fold"/>
</dbReference>
<gene>
    <name evidence="2" type="ORF">TSG867_LOCUS12585</name>
</gene>
<accession>A0A820NXE1</accession>
<comment type="caution">
    <text evidence="2">The sequence shown here is derived from an EMBL/GenBank/DDBJ whole genome shotgun (WGS) entry which is preliminary data.</text>
</comment>
<name>A0A820NXE1_9BILA</name>
<evidence type="ECO:0000313" key="3">
    <source>
        <dbReference type="Proteomes" id="UP000663862"/>
    </source>
</evidence>
<feature type="region of interest" description="Disordered" evidence="1">
    <location>
        <begin position="1"/>
        <end position="21"/>
    </location>
</feature>
<dbReference type="InterPro" id="IPR036179">
    <property type="entry name" value="Ig-like_dom_sf"/>
</dbReference>
<sequence length="200" mass="22643">MDVANLDEPSNSTKETKIRESSIGEKPRFIQELEPIIVNNVRSLILTARVKHDPTSELNGKNSKNTYNHMQLDVVIGNTIKLIIHKTIVKNAGTYELIAVNALDSITLGVNNRLNKIVRDSDFTNHLALTLFTSNGFVYSLPNSIVDRFCLYILPEIHQKIKWLDLESLAMERILLAADYPNLYGISLYNIQTETAISRF</sequence>